<accession>A0ACC2TLJ4</accession>
<organism evidence="1 2">
    <name type="scientific">Entomophthora muscae</name>
    <dbReference type="NCBI Taxonomy" id="34485"/>
    <lineage>
        <taxon>Eukaryota</taxon>
        <taxon>Fungi</taxon>
        <taxon>Fungi incertae sedis</taxon>
        <taxon>Zoopagomycota</taxon>
        <taxon>Entomophthoromycotina</taxon>
        <taxon>Entomophthoromycetes</taxon>
        <taxon>Entomophthorales</taxon>
        <taxon>Entomophthoraceae</taxon>
        <taxon>Entomophthora</taxon>
    </lineage>
</organism>
<comment type="caution">
    <text evidence="1">The sequence shown here is derived from an EMBL/GenBank/DDBJ whole genome shotgun (WGS) entry which is preliminary data.</text>
</comment>
<reference evidence="1" key="1">
    <citation type="submission" date="2022-04" db="EMBL/GenBank/DDBJ databases">
        <title>Genome of the entomopathogenic fungus Entomophthora muscae.</title>
        <authorList>
            <person name="Elya C."/>
            <person name="Lovett B.R."/>
            <person name="Lee E."/>
            <person name="Macias A.M."/>
            <person name="Hajek A.E."/>
            <person name="De Bivort B.L."/>
            <person name="Kasson M.T."/>
            <person name="De Fine Licht H.H."/>
            <person name="Stajich J.E."/>
        </authorList>
    </citation>
    <scope>NUCLEOTIDE SEQUENCE</scope>
    <source>
        <strain evidence="1">Berkeley</strain>
    </source>
</reference>
<keyword evidence="2" id="KW-1185">Reference proteome</keyword>
<gene>
    <name evidence="1" type="ORF">DSO57_1034575</name>
</gene>
<name>A0ACC2TLJ4_9FUNG</name>
<proteinExistence type="predicted"/>
<protein>
    <submittedName>
        <fullName evidence="1">Uncharacterized protein</fullName>
    </submittedName>
</protein>
<dbReference type="EMBL" id="QTSX02002419">
    <property type="protein sequence ID" value="KAJ9075594.1"/>
    <property type="molecule type" value="Genomic_DNA"/>
</dbReference>
<evidence type="ECO:0000313" key="1">
    <source>
        <dbReference type="EMBL" id="KAJ9075594.1"/>
    </source>
</evidence>
<dbReference type="Proteomes" id="UP001165960">
    <property type="component" value="Unassembled WGS sequence"/>
</dbReference>
<evidence type="ECO:0000313" key="2">
    <source>
        <dbReference type="Proteomes" id="UP001165960"/>
    </source>
</evidence>
<sequence>MKIRPSKPEVLKTQTINKFTKTKTMISDLSKSLDSTCGVPVHLSPNCVLNCIQGPAGRDCHSLGSKWAFIHSQKEDPLRNLLVYDPGVKETIWICQYLESFNNILDSLYLVLDSCTLVLDSCTLNLDSSAVLRIQLLILGIQLSL</sequence>